<dbReference type="Proteomes" id="UP000732298">
    <property type="component" value="Unassembled WGS sequence"/>
</dbReference>
<organism evidence="2 3">
    <name type="scientific">Candidatus Iainarchaeum sp</name>
    <dbReference type="NCBI Taxonomy" id="3101447"/>
    <lineage>
        <taxon>Archaea</taxon>
        <taxon>Candidatus Iainarchaeota</taxon>
        <taxon>Candidatus Iainarchaeia</taxon>
        <taxon>Candidatus Iainarchaeales</taxon>
        <taxon>Candidatus Iainarchaeaceae</taxon>
        <taxon>Candidatus Iainarchaeum</taxon>
    </lineage>
</organism>
<evidence type="ECO:0000259" key="1">
    <source>
        <dbReference type="Pfam" id="PF01978"/>
    </source>
</evidence>
<dbReference type="Gene3D" id="3.30.870.10">
    <property type="entry name" value="Endonuclease Chain A"/>
    <property type="match status" value="1"/>
</dbReference>
<feature type="domain" description="Transcription regulator TrmB N-terminal" evidence="1">
    <location>
        <begin position="10"/>
        <end position="77"/>
    </location>
</feature>
<dbReference type="Pfam" id="PF01978">
    <property type="entry name" value="TrmB"/>
    <property type="match status" value="1"/>
</dbReference>
<dbReference type="PANTHER" id="PTHR34293">
    <property type="entry name" value="HTH-TYPE TRANSCRIPTIONAL REGULATOR TRMBL2"/>
    <property type="match status" value="1"/>
</dbReference>
<proteinExistence type="predicted"/>
<accession>A0A8T3YLP4</accession>
<dbReference type="InterPro" id="IPR002831">
    <property type="entry name" value="Tscrpt_reg_TrmB_N"/>
</dbReference>
<dbReference type="SUPFAM" id="SSF46785">
    <property type="entry name" value="Winged helix' DNA-binding domain"/>
    <property type="match status" value="1"/>
</dbReference>
<reference evidence="2" key="1">
    <citation type="submission" date="2020-07" db="EMBL/GenBank/DDBJ databases">
        <title>Huge and variable diversity of episymbiotic CPR bacteria and DPANN archaea in groundwater ecosystems.</title>
        <authorList>
            <person name="He C.Y."/>
            <person name="Keren R."/>
            <person name="Whittaker M."/>
            <person name="Farag I.F."/>
            <person name="Doudna J."/>
            <person name="Cate J.H.D."/>
            <person name="Banfield J.F."/>
        </authorList>
    </citation>
    <scope>NUCLEOTIDE SEQUENCE</scope>
    <source>
        <strain evidence="2">NC_groundwater_1296_Ag_S-0.2um_52_80</strain>
    </source>
</reference>
<dbReference type="InterPro" id="IPR051797">
    <property type="entry name" value="TrmB-like"/>
</dbReference>
<dbReference type="PANTHER" id="PTHR34293:SF1">
    <property type="entry name" value="HTH-TYPE TRANSCRIPTIONAL REGULATOR TRMBL2"/>
    <property type="match status" value="1"/>
</dbReference>
<name>A0A8T3YLP4_9ARCH</name>
<evidence type="ECO:0000313" key="3">
    <source>
        <dbReference type="Proteomes" id="UP000732298"/>
    </source>
</evidence>
<gene>
    <name evidence="2" type="ORF">HY544_04375</name>
</gene>
<protein>
    <recommendedName>
        <fullName evidence="1">Transcription regulator TrmB N-terminal domain-containing protein</fullName>
    </recommendedName>
</protein>
<evidence type="ECO:0000313" key="2">
    <source>
        <dbReference type="EMBL" id="MBI4210712.1"/>
    </source>
</evidence>
<comment type="caution">
    <text evidence="2">The sequence shown here is derived from an EMBL/GenBank/DDBJ whole genome shotgun (WGS) entry which is preliminary data.</text>
</comment>
<dbReference type="Gene3D" id="1.10.10.10">
    <property type="entry name" value="Winged helix-like DNA-binding domain superfamily/Winged helix DNA-binding domain"/>
    <property type="match status" value="1"/>
</dbReference>
<dbReference type="InterPro" id="IPR036390">
    <property type="entry name" value="WH_DNA-bd_sf"/>
</dbReference>
<dbReference type="InterPro" id="IPR036388">
    <property type="entry name" value="WH-like_DNA-bd_sf"/>
</dbReference>
<dbReference type="SUPFAM" id="SSF56024">
    <property type="entry name" value="Phospholipase D/nuclease"/>
    <property type="match status" value="1"/>
</dbReference>
<dbReference type="EMBL" id="JACQPB010000041">
    <property type="protein sequence ID" value="MBI4210712.1"/>
    <property type="molecule type" value="Genomic_DNA"/>
</dbReference>
<dbReference type="AlphaFoldDB" id="A0A8T3YLP4"/>
<sequence>MQEYELNLFLEKLGMTEYEAKTLSALFRLHEAEAPEISRGAQVPKTRVYDVLDRLTKKNLIIEIHGRPKRYMAIEPEKVFGTLIEEKKKELAELEKEASALKHAVSFDTPSNKHEKVLKVKDRSDFMKILGQEIDTAKESVRGMTPISKEHGIIRESMQSAASRNVEIKLISRMNEASDKVCRDFTQAGASVKEFDHGMNAFIIDGKKVVLALSDFTQEKPEYHFTIWPENRPMAEALKKYFDHAWENGKQV</sequence>